<dbReference type="OrthoDB" id="184505at2"/>
<dbReference type="SMART" id="SM00342">
    <property type="entry name" value="HTH_ARAC"/>
    <property type="match status" value="1"/>
</dbReference>
<dbReference type="PANTHER" id="PTHR43280">
    <property type="entry name" value="ARAC-FAMILY TRANSCRIPTIONAL REGULATOR"/>
    <property type="match status" value="1"/>
</dbReference>
<dbReference type="InterPro" id="IPR009057">
    <property type="entry name" value="Homeodomain-like_sf"/>
</dbReference>
<proteinExistence type="predicted"/>
<dbReference type="InterPro" id="IPR013096">
    <property type="entry name" value="Cupin_2"/>
</dbReference>
<dbReference type="Pfam" id="PF12833">
    <property type="entry name" value="HTH_18"/>
    <property type="match status" value="1"/>
</dbReference>
<dbReference type="RefSeq" id="WP_138086087.1">
    <property type="nucleotide sequence ID" value="NZ_VAUV01000006.1"/>
</dbReference>
<reference evidence="5 6" key="1">
    <citation type="submission" date="2019-05" db="EMBL/GenBank/DDBJ databases">
        <title>Verrucobacter flavum gen. nov., sp. nov. a new member of the family Verrucomicrobiaceae.</title>
        <authorList>
            <person name="Szuroczki S."/>
            <person name="Abbaszade G."/>
            <person name="Szabo A."/>
            <person name="Felfoldi T."/>
            <person name="Schumann P."/>
            <person name="Boka K."/>
            <person name="Keki Z."/>
            <person name="Toumi M."/>
            <person name="Toth E."/>
        </authorList>
    </citation>
    <scope>NUCLEOTIDE SEQUENCE [LARGE SCALE GENOMIC DNA]</scope>
    <source>
        <strain evidence="5 6">MG-N-17</strain>
    </source>
</reference>
<comment type="caution">
    <text evidence="5">The sequence shown here is derived from an EMBL/GenBank/DDBJ whole genome shotgun (WGS) entry which is preliminary data.</text>
</comment>
<sequence>MMNRTALRQPILEQVPPTPQASFLCEVVKGTGYGALWHFHPEHQITLVLKSKGYRIVGDSMERLKPGDLVLVGSNLPHVWHQDETAPKSDDAVHAIVIRFLDNFMGADFMQRPELEAVRGLLRKAGRGLRVTGQTRVEAEARLLKLVECEGLARLIELLGVLELLAHSCDLTPLSSPTYQATSVQVGTQGRMHRVLQYIHANLSEEIDRDEVARRANLSEGAFSRFFKARTGRTLPQYVNELRIGRACLLLAETDRKVVEVAAECGFENLANFNRQFLKTTHKTPRDWRREFQQSSGM</sequence>
<keyword evidence="3" id="KW-0804">Transcription</keyword>
<protein>
    <submittedName>
        <fullName evidence="5">Helix-turn-helix domain-containing protein</fullName>
    </submittedName>
</protein>
<dbReference type="Pfam" id="PF07883">
    <property type="entry name" value="Cupin_2"/>
    <property type="match status" value="1"/>
</dbReference>
<evidence type="ECO:0000256" key="3">
    <source>
        <dbReference type="ARBA" id="ARBA00023163"/>
    </source>
</evidence>
<evidence type="ECO:0000313" key="6">
    <source>
        <dbReference type="Proteomes" id="UP000306196"/>
    </source>
</evidence>
<evidence type="ECO:0000259" key="4">
    <source>
        <dbReference type="PROSITE" id="PS01124"/>
    </source>
</evidence>
<feature type="domain" description="HTH araC/xylS-type" evidence="4">
    <location>
        <begin position="193"/>
        <end position="291"/>
    </location>
</feature>
<dbReference type="InterPro" id="IPR018060">
    <property type="entry name" value="HTH_AraC"/>
</dbReference>
<dbReference type="Gene3D" id="1.10.10.60">
    <property type="entry name" value="Homeodomain-like"/>
    <property type="match status" value="2"/>
</dbReference>
<dbReference type="Gene3D" id="2.60.120.10">
    <property type="entry name" value="Jelly Rolls"/>
    <property type="match status" value="1"/>
</dbReference>
<dbReference type="GO" id="GO:0043565">
    <property type="term" value="F:sequence-specific DNA binding"/>
    <property type="evidence" value="ECO:0007669"/>
    <property type="project" value="InterPro"/>
</dbReference>
<name>A0A5R8KFX5_9BACT</name>
<dbReference type="InterPro" id="IPR011051">
    <property type="entry name" value="RmlC_Cupin_sf"/>
</dbReference>
<dbReference type="CDD" id="cd06976">
    <property type="entry name" value="cupin_MtlR-like_N"/>
    <property type="match status" value="1"/>
</dbReference>
<evidence type="ECO:0000256" key="1">
    <source>
        <dbReference type="ARBA" id="ARBA00023015"/>
    </source>
</evidence>
<dbReference type="GO" id="GO:0003700">
    <property type="term" value="F:DNA-binding transcription factor activity"/>
    <property type="evidence" value="ECO:0007669"/>
    <property type="project" value="InterPro"/>
</dbReference>
<organism evidence="5 6">
    <name type="scientific">Phragmitibacter flavus</name>
    <dbReference type="NCBI Taxonomy" id="2576071"/>
    <lineage>
        <taxon>Bacteria</taxon>
        <taxon>Pseudomonadati</taxon>
        <taxon>Verrucomicrobiota</taxon>
        <taxon>Verrucomicrobiia</taxon>
        <taxon>Verrucomicrobiales</taxon>
        <taxon>Verrucomicrobiaceae</taxon>
        <taxon>Phragmitibacter</taxon>
    </lineage>
</organism>
<accession>A0A5R8KFX5</accession>
<evidence type="ECO:0000313" key="5">
    <source>
        <dbReference type="EMBL" id="TLD71217.1"/>
    </source>
</evidence>
<dbReference type="AlphaFoldDB" id="A0A5R8KFX5"/>
<dbReference type="InterPro" id="IPR014710">
    <property type="entry name" value="RmlC-like_jellyroll"/>
</dbReference>
<dbReference type="SUPFAM" id="SSF51182">
    <property type="entry name" value="RmlC-like cupins"/>
    <property type="match status" value="1"/>
</dbReference>
<dbReference type="EMBL" id="VAUV01000006">
    <property type="protein sequence ID" value="TLD71217.1"/>
    <property type="molecule type" value="Genomic_DNA"/>
</dbReference>
<keyword evidence="1" id="KW-0805">Transcription regulation</keyword>
<keyword evidence="6" id="KW-1185">Reference proteome</keyword>
<keyword evidence="2" id="KW-0238">DNA-binding</keyword>
<dbReference type="PROSITE" id="PS01124">
    <property type="entry name" value="HTH_ARAC_FAMILY_2"/>
    <property type="match status" value="1"/>
</dbReference>
<dbReference type="PANTHER" id="PTHR43280:SF27">
    <property type="entry name" value="TRANSCRIPTIONAL REGULATOR MTLR"/>
    <property type="match status" value="1"/>
</dbReference>
<gene>
    <name evidence="5" type="ORF">FEM03_09950</name>
</gene>
<dbReference type="Proteomes" id="UP000306196">
    <property type="component" value="Unassembled WGS sequence"/>
</dbReference>
<evidence type="ECO:0000256" key="2">
    <source>
        <dbReference type="ARBA" id="ARBA00023125"/>
    </source>
</evidence>
<dbReference type="SUPFAM" id="SSF46689">
    <property type="entry name" value="Homeodomain-like"/>
    <property type="match status" value="2"/>
</dbReference>